<evidence type="ECO:0000313" key="3">
    <source>
        <dbReference type="Proteomes" id="UP000664277"/>
    </source>
</evidence>
<feature type="compositionally biased region" description="Basic and acidic residues" evidence="1">
    <location>
        <begin position="160"/>
        <end position="170"/>
    </location>
</feature>
<dbReference type="EMBL" id="JAFLCK010000001">
    <property type="protein sequence ID" value="MBN8658815.1"/>
    <property type="molecule type" value="Genomic_DNA"/>
</dbReference>
<dbReference type="Pfam" id="PF02620">
    <property type="entry name" value="YceD"/>
    <property type="match status" value="1"/>
</dbReference>
<proteinExistence type="predicted"/>
<dbReference type="AlphaFoldDB" id="A0A8J7PF71"/>
<organism evidence="2 3">
    <name type="scientific">Candidatus Obscuribacter phosphatis</name>
    <dbReference type="NCBI Taxonomy" id="1906157"/>
    <lineage>
        <taxon>Bacteria</taxon>
        <taxon>Bacillati</taxon>
        <taxon>Candidatus Melainabacteria</taxon>
        <taxon>Candidatus Obscuribacterales</taxon>
        <taxon>Candidatus Obscuribacteraceae</taxon>
        <taxon>Candidatus Obscuribacter</taxon>
    </lineage>
</organism>
<accession>A0A8J7PF71</accession>
<dbReference type="Proteomes" id="UP000664277">
    <property type="component" value="Unassembled WGS sequence"/>
</dbReference>
<name>A0A8J7PF71_9BACT</name>
<gene>
    <name evidence="2" type="ORF">J0M35_00515</name>
</gene>
<evidence type="ECO:0000313" key="2">
    <source>
        <dbReference type="EMBL" id="MBN8658815.1"/>
    </source>
</evidence>
<protein>
    <submittedName>
        <fullName evidence="2">DUF177 domain-containing protein</fullName>
    </submittedName>
</protein>
<dbReference type="InterPro" id="IPR003772">
    <property type="entry name" value="YceD"/>
</dbReference>
<reference evidence="2" key="1">
    <citation type="submission" date="2021-02" db="EMBL/GenBank/DDBJ databases">
        <title>Genome-Resolved Metagenomics of a Microbial Community Performing Photosynthetic Biological Nutrient Removal.</title>
        <authorList>
            <person name="Mcdaniel E.A."/>
        </authorList>
    </citation>
    <scope>NUCLEOTIDE SEQUENCE</scope>
    <source>
        <strain evidence="2">UWPOB_OBS1</strain>
    </source>
</reference>
<feature type="region of interest" description="Disordered" evidence="1">
    <location>
        <begin position="140"/>
        <end position="181"/>
    </location>
</feature>
<comment type="caution">
    <text evidence="2">The sequence shown here is derived from an EMBL/GenBank/DDBJ whole genome shotgun (WGS) entry which is preliminary data.</text>
</comment>
<evidence type="ECO:0000256" key="1">
    <source>
        <dbReference type="SAM" id="MobiDB-lite"/>
    </source>
</evidence>
<sequence>MKISIDELGQLGERRFTIDFSETLPVDDAVKPVVGTLTVSRTGAGVKIAGNVKTLLKLTCETCWRQYFQALSVDVDELLVPYRDLVEEFEMGAPREKELLKNDFYEEIGRDGIIDISDVVYQAVTLASPVFCRCGSDCSGPPKPGNPDSAAVSEDGAAGSKDERPIDPRWKNLKTLFPKQD</sequence>